<keyword evidence="4" id="KW-1133">Transmembrane helix</keyword>
<dbReference type="AlphaFoldDB" id="A0A7D3VSK2"/>
<comment type="similarity">
    <text evidence="1 3">Belongs to the type-B carboxylesterase/lipase family.</text>
</comment>
<dbReference type="EMBL" id="CP053892">
    <property type="protein sequence ID" value="QKG21880.1"/>
    <property type="molecule type" value="Genomic_DNA"/>
</dbReference>
<sequence>MGTGVIGTGVIGTVRATKGRRRKIGRWLLPAAAAAAVAFAGPAGVAVKQAAAAPGRAPACADGTLVRTDRGPVCGTVADGTRSWLGVPYAAPPLGALRWRPPQQHAAWTATLQATQEVDPCAQPPGLGNGSPNEDCLKLDVVAPEKPSGRPLPVMVELHGGGFRLGAPSDGVHLVKEGGVINVGVRYRLGIFGFLAHAAFGAHAGNYAIEDQQAALRWVRANIAKFGGDPRNVTIYGASAGASSVCANTASPPAKGLFQKGISQSGEYNSLRGADTQWQPQDCKARLATEAEAQAAGARFAAALGCADAAGAAACLRAVPAERLLRQAGGGIGPDAGTQAPVVDGRVLPMSPGEAFASGKVNDVTLMHGVDRDEVQLPSAETPQQYHELVKQQYGPLAAQVEKLYPISRFPDPSAFIAYRTIVADSNSVCPALLNDQRLARRITVFAYQTDNADAPPIFFLDQTKPNGAYHVSESPFLTPFEGAPELSPDQKAFGAQLTRQWTGFARTGDPTVDGTPSWPRFTPHDAGVMSLVPAGDSQVTHEIARQHHCDFWWRQAPFQR</sequence>
<reference evidence="6 7" key="1">
    <citation type="submission" date="2020-05" db="EMBL/GenBank/DDBJ databases">
        <title>Actinomadura verrucosospora NRRL-B18236 (PFL_A860) Genome sequencing and assembly.</title>
        <authorList>
            <person name="Samborskyy M."/>
        </authorList>
    </citation>
    <scope>NUCLEOTIDE SEQUENCE [LARGE SCALE GENOMIC DNA]</scope>
    <source>
        <strain evidence="6 7">NRRL:B18236</strain>
    </source>
</reference>
<accession>A0A7D3VSK2</accession>
<evidence type="ECO:0000256" key="4">
    <source>
        <dbReference type="SAM" id="Phobius"/>
    </source>
</evidence>
<dbReference type="PANTHER" id="PTHR11559">
    <property type="entry name" value="CARBOXYLESTERASE"/>
    <property type="match status" value="1"/>
</dbReference>
<dbReference type="InterPro" id="IPR029058">
    <property type="entry name" value="AB_hydrolase_fold"/>
</dbReference>
<keyword evidence="7" id="KW-1185">Reference proteome</keyword>
<evidence type="ECO:0000256" key="2">
    <source>
        <dbReference type="ARBA" id="ARBA00022801"/>
    </source>
</evidence>
<keyword evidence="4" id="KW-0812">Transmembrane</keyword>
<protein>
    <recommendedName>
        <fullName evidence="3">Carboxylic ester hydrolase</fullName>
        <ecNumber evidence="3">3.1.1.-</ecNumber>
    </recommendedName>
</protein>
<dbReference type="InterPro" id="IPR002018">
    <property type="entry name" value="CarbesteraseB"/>
</dbReference>
<dbReference type="Pfam" id="PF00135">
    <property type="entry name" value="COesterase"/>
    <property type="match status" value="1"/>
</dbReference>
<dbReference type="EC" id="3.1.1.-" evidence="3"/>
<feature type="domain" description="Carboxylesterase type B" evidence="5">
    <location>
        <begin position="64"/>
        <end position="553"/>
    </location>
</feature>
<dbReference type="RefSeq" id="WP_173096085.1">
    <property type="nucleotide sequence ID" value="NZ_CP053892.1"/>
</dbReference>
<keyword evidence="4" id="KW-0472">Membrane</keyword>
<organism evidence="6 7">
    <name type="scientific">Actinomadura verrucosospora</name>
    <dbReference type="NCBI Taxonomy" id="46165"/>
    <lineage>
        <taxon>Bacteria</taxon>
        <taxon>Bacillati</taxon>
        <taxon>Actinomycetota</taxon>
        <taxon>Actinomycetes</taxon>
        <taxon>Streptosporangiales</taxon>
        <taxon>Thermomonosporaceae</taxon>
        <taxon>Actinomadura</taxon>
    </lineage>
</organism>
<dbReference type="GO" id="GO:0016787">
    <property type="term" value="F:hydrolase activity"/>
    <property type="evidence" value="ECO:0007669"/>
    <property type="project" value="UniProtKB-KW"/>
</dbReference>
<evidence type="ECO:0000256" key="3">
    <source>
        <dbReference type="RuleBase" id="RU361235"/>
    </source>
</evidence>
<dbReference type="InterPro" id="IPR019826">
    <property type="entry name" value="Carboxylesterase_B_AS"/>
</dbReference>
<evidence type="ECO:0000313" key="6">
    <source>
        <dbReference type="EMBL" id="QKG21880.1"/>
    </source>
</evidence>
<dbReference type="InterPro" id="IPR050309">
    <property type="entry name" value="Type-B_Carboxylest/Lipase"/>
</dbReference>
<evidence type="ECO:0000256" key="1">
    <source>
        <dbReference type="ARBA" id="ARBA00005964"/>
    </source>
</evidence>
<dbReference type="Gene3D" id="3.40.50.1820">
    <property type="entry name" value="alpha/beta hydrolase"/>
    <property type="match status" value="1"/>
</dbReference>
<gene>
    <name evidence="6" type="ORF">ACTIVE_3518</name>
</gene>
<proteinExistence type="inferred from homology"/>
<evidence type="ECO:0000313" key="7">
    <source>
        <dbReference type="Proteomes" id="UP000501240"/>
    </source>
</evidence>
<evidence type="ECO:0000259" key="5">
    <source>
        <dbReference type="Pfam" id="PF00135"/>
    </source>
</evidence>
<feature type="transmembrane region" description="Helical" evidence="4">
    <location>
        <begin position="27"/>
        <end position="47"/>
    </location>
</feature>
<keyword evidence="2 3" id="KW-0378">Hydrolase</keyword>
<dbReference type="PROSITE" id="PS00122">
    <property type="entry name" value="CARBOXYLESTERASE_B_1"/>
    <property type="match status" value="1"/>
</dbReference>
<name>A0A7D3VSK2_ACTVE</name>
<dbReference type="Proteomes" id="UP000501240">
    <property type="component" value="Chromosome"/>
</dbReference>
<dbReference type="SUPFAM" id="SSF53474">
    <property type="entry name" value="alpha/beta-Hydrolases"/>
    <property type="match status" value="1"/>
</dbReference>